<evidence type="ECO:0000313" key="3">
    <source>
        <dbReference type="Proteomes" id="UP000054363"/>
    </source>
</evidence>
<accession>A0A094ISE9</accession>
<comment type="caution">
    <text evidence="2">The sequence shown here is derived from an EMBL/GenBank/DDBJ whole genome shotgun (WGS) entry which is preliminary data.</text>
</comment>
<feature type="signal peptide" evidence="1">
    <location>
        <begin position="1"/>
        <end position="21"/>
    </location>
</feature>
<protein>
    <submittedName>
        <fullName evidence="2">Uncharacterized protein</fullName>
    </submittedName>
</protein>
<name>A0A094ISE9_9GAMM</name>
<evidence type="ECO:0000313" key="2">
    <source>
        <dbReference type="EMBL" id="KFZ30067.1"/>
    </source>
</evidence>
<gene>
    <name evidence="2" type="ORF">IDSA_05610</name>
</gene>
<dbReference type="Proteomes" id="UP000054363">
    <property type="component" value="Unassembled WGS sequence"/>
</dbReference>
<keyword evidence="1" id="KW-0732">Signal</keyword>
<dbReference type="EMBL" id="JPER01000010">
    <property type="protein sequence ID" value="KFZ30067.1"/>
    <property type="molecule type" value="Genomic_DNA"/>
</dbReference>
<sequence length="88" mass="9745">MKLVLSFFLAGMVTLSGSAMAVTDTCELKAETPSKFLVLDSNGDEVGYIELRSDDSWKAWVNERGAAIETFWTPEDAMGHVCRNRVID</sequence>
<proteinExistence type="predicted"/>
<keyword evidence="3" id="KW-1185">Reference proteome</keyword>
<dbReference type="AlphaFoldDB" id="A0A094ISE9"/>
<feature type="chain" id="PRO_5001900289" evidence="1">
    <location>
        <begin position="22"/>
        <end position="88"/>
    </location>
</feature>
<dbReference type="RefSeq" id="WP_034777161.1">
    <property type="nucleotide sequence ID" value="NZ_JPER01000010.1"/>
</dbReference>
<evidence type="ECO:0000256" key="1">
    <source>
        <dbReference type="SAM" id="SignalP"/>
    </source>
</evidence>
<reference evidence="2 3" key="1">
    <citation type="submission" date="2014-06" db="EMBL/GenBank/DDBJ databases">
        <title>The draft genome sequence of Idiomarina salinarum ISL-52.</title>
        <authorList>
            <person name="Du J."/>
            <person name="Shao Z."/>
        </authorList>
    </citation>
    <scope>NUCLEOTIDE SEQUENCE [LARGE SCALE GENOMIC DNA]</scope>
    <source>
        <strain evidence="2 3">ISL-52</strain>
    </source>
</reference>
<organism evidence="2 3">
    <name type="scientific">Pseudidiomarina salinarum</name>
    <dbReference type="NCBI Taxonomy" id="435908"/>
    <lineage>
        <taxon>Bacteria</taxon>
        <taxon>Pseudomonadati</taxon>
        <taxon>Pseudomonadota</taxon>
        <taxon>Gammaproteobacteria</taxon>
        <taxon>Alteromonadales</taxon>
        <taxon>Idiomarinaceae</taxon>
        <taxon>Pseudidiomarina</taxon>
    </lineage>
</organism>